<evidence type="ECO:0000313" key="6">
    <source>
        <dbReference type="Proteomes" id="UP001164286"/>
    </source>
</evidence>
<keyword evidence="6" id="KW-1185">Reference proteome</keyword>
<feature type="compositionally biased region" description="Basic and acidic residues" evidence="4">
    <location>
        <begin position="406"/>
        <end position="417"/>
    </location>
</feature>
<evidence type="ECO:0000256" key="3">
    <source>
        <dbReference type="PROSITE-ProRule" id="PRU00339"/>
    </source>
</evidence>
<accession>A0AA38HHS5</accession>
<dbReference type="Proteomes" id="UP001164286">
    <property type="component" value="Unassembled WGS sequence"/>
</dbReference>
<dbReference type="Pfam" id="PF14559">
    <property type="entry name" value="TPR_19"/>
    <property type="match status" value="1"/>
</dbReference>
<dbReference type="GO" id="GO:0007091">
    <property type="term" value="P:metaphase/anaphase transition of mitotic cell cycle"/>
    <property type="evidence" value="ECO:0007669"/>
    <property type="project" value="TreeGrafter"/>
</dbReference>
<feature type="compositionally biased region" description="Basic and acidic residues" evidence="4">
    <location>
        <begin position="365"/>
        <end position="387"/>
    </location>
</feature>
<dbReference type="InterPro" id="IPR011990">
    <property type="entry name" value="TPR-like_helical_dom_sf"/>
</dbReference>
<feature type="compositionally biased region" description="Low complexity" evidence="4">
    <location>
        <begin position="185"/>
        <end position="198"/>
    </location>
</feature>
<evidence type="ECO:0000256" key="2">
    <source>
        <dbReference type="ARBA" id="ARBA00038210"/>
    </source>
</evidence>
<dbReference type="GO" id="GO:0005737">
    <property type="term" value="C:cytoplasm"/>
    <property type="evidence" value="ECO:0007669"/>
    <property type="project" value="TreeGrafter"/>
</dbReference>
<evidence type="ECO:0000313" key="5">
    <source>
        <dbReference type="EMBL" id="KAI9639754.1"/>
    </source>
</evidence>
<dbReference type="AlphaFoldDB" id="A0AA38HHS5"/>
<feature type="repeat" description="TPR" evidence="3">
    <location>
        <begin position="626"/>
        <end position="659"/>
    </location>
</feature>
<dbReference type="SUPFAM" id="SSF48452">
    <property type="entry name" value="TPR-like"/>
    <property type="match status" value="3"/>
</dbReference>
<feature type="region of interest" description="Disordered" evidence="4">
    <location>
        <begin position="305"/>
        <end position="447"/>
    </location>
</feature>
<dbReference type="GO" id="GO:0051301">
    <property type="term" value="P:cell division"/>
    <property type="evidence" value="ECO:0007669"/>
    <property type="project" value="TreeGrafter"/>
</dbReference>
<dbReference type="PANTHER" id="PTHR12558:SF13">
    <property type="entry name" value="CELL DIVISION CYCLE PROTEIN 27 HOMOLOG"/>
    <property type="match status" value="1"/>
</dbReference>
<dbReference type="PANTHER" id="PTHR12558">
    <property type="entry name" value="CELL DIVISION CYCLE 16,23,27"/>
    <property type="match status" value="1"/>
</dbReference>
<dbReference type="InterPro" id="IPR019734">
    <property type="entry name" value="TPR_rpt"/>
</dbReference>
<dbReference type="RefSeq" id="XP_052949531.1">
    <property type="nucleotide sequence ID" value="XM_053087893.1"/>
</dbReference>
<dbReference type="Gene3D" id="1.25.40.10">
    <property type="entry name" value="Tetratricopeptide repeat domain"/>
    <property type="match status" value="4"/>
</dbReference>
<feature type="compositionally biased region" description="Polar residues" evidence="4">
    <location>
        <begin position="339"/>
        <end position="351"/>
    </location>
</feature>
<dbReference type="PROSITE" id="PS50005">
    <property type="entry name" value="TPR"/>
    <property type="match status" value="4"/>
</dbReference>
<comment type="caution">
    <text evidence="5">The sequence shown here is derived from an EMBL/GenBank/DDBJ whole genome shotgun (WGS) entry which is preliminary data.</text>
</comment>
<feature type="region of interest" description="Disordered" evidence="4">
    <location>
        <begin position="172"/>
        <end position="238"/>
    </location>
</feature>
<reference evidence="5" key="1">
    <citation type="journal article" date="2022" name="G3 (Bethesda)">
        <title>High quality genome of the basidiomycete yeast Dioszegia hungarica PDD-24b-2 isolated from cloud water.</title>
        <authorList>
            <person name="Jarrige D."/>
            <person name="Haridas S."/>
            <person name="Bleykasten-Grosshans C."/>
            <person name="Joly M."/>
            <person name="Nadalig T."/>
            <person name="Sancelme M."/>
            <person name="Vuilleumier S."/>
            <person name="Grigoriev I.V."/>
            <person name="Amato P."/>
            <person name="Bringel F."/>
        </authorList>
    </citation>
    <scope>NUCLEOTIDE SEQUENCE</scope>
    <source>
        <strain evidence="5">PDD-24b-2</strain>
    </source>
</reference>
<keyword evidence="1 3" id="KW-0802">TPR repeat</keyword>
<gene>
    <name evidence="5" type="ORF">MKK02DRAFT_29742</name>
</gene>
<comment type="similarity">
    <text evidence="2">Belongs to the APC3/CDC27 family.</text>
</comment>
<sequence>MPLPSPQHLNHRLRTLTLTSPTPSAIFYARIWLALSPATQTDHEALHVLALAFLGAEQPYSALHLVRDLADDEGRLKAGCGARGIIVARCCEAVGRVGEGAAVLERALKRGGGYNLPSLAGSEGVSNNLMLARLSQKGKSIQTATEYYQKALREDPWLWEAFTGLCDIGSPPSSESLFPDPPAPSSSRPASTRASRPPTLSPNPMPRSSTSEMPFLPKRAGMSPLGPGSVQGQGSFTPDVAAPYGGRMGMGAGGGSSWDTPSVMGDTTFPSIPEHHLPLPLPLPNPPRKPLPGLMTAISSASSLLPHSLRPPYGSSTQTPVNTDPATQLKPPGMKRPRGQTSRLPTTSHETPYQPIRSGTAGSEADLRRHQRDLKSIEPNHDADAPVRRSSRLKTTTIPSKHHAKLPKDAAGREKARTTRSRSATSSASGATEHLTSPPTSQDSAAQLQADEWLRDIVRRCARAYRFLSLYKCQEAIREIDTLPPALQNSAFALTIYARASYELANYVPALRAFTSLHALEPYNVESAHLHSTLLWHLGDSPALSTLAQELVAINREKPEPWIAAGNCFSLEKDHDEAMRCFRRATQVDPGCAYAWTLCGYEAVEMEEYERAVGFYRSAIRADQRHYNAYGMGSVYLKMGKVKHAEHHYRRAAEINPTNAILLSCIGMVLEQQGDNAQALSYYEQACRFAPDSPMVAFKRVRVLVALNQIADAITLLEPLSRTAPDEAQVQFLLGKCYLRTNRRAEAMVALTNARELQPKLEGAVRATVAANGEEMDEEDEEE</sequence>
<dbReference type="GO" id="GO:0005680">
    <property type="term" value="C:anaphase-promoting complex"/>
    <property type="evidence" value="ECO:0007669"/>
    <property type="project" value="TreeGrafter"/>
</dbReference>
<dbReference type="EMBL" id="JAKWFO010000001">
    <property type="protein sequence ID" value="KAI9639754.1"/>
    <property type="molecule type" value="Genomic_DNA"/>
</dbReference>
<dbReference type="GO" id="GO:0016567">
    <property type="term" value="P:protein ubiquitination"/>
    <property type="evidence" value="ECO:0007669"/>
    <property type="project" value="TreeGrafter"/>
</dbReference>
<dbReference type="GeneID" id="77727098"/>
<dbReference type="SMART" id="SM00028">
    <property type="entry name" value="TPR"/>
    <property type="match status" value="6"/>
</dbReference>
<evidence type="ECO:0000256" key="1">
    <source>
        <dbReference type="ARBA" id="ARBA00022803"/>
    </source>
</evidence>
<feature type="repeat" description="TPR" evidence="3">
    <location>
        <begin position="660"/>
        <end position="693"/>
    </location>
</feature>
<feature type="compositionally biased region" description="Polar residues" evidence="4">
    <location>
        <begin position="314"/>
        <end position="326"/>
    </location>
</feature>
<organism evidence="5 6">
    <name type="scientific">Dioszegia hungarica</name>
    <dbReference type="NCBI Taxonomy" id="4972"/>
    <lineage>
        <taxon>Eukaryota</taxon>
        <taxon>Fungi</taxon>
        <taxon>Dikarya</taxon>
        <taxon>Basidiomycota</taxon>
        <taxon>Agaricomycotina</taxon>
        <taxon>Tremellomycetes</taxon>
        <taxon>Tremellales</taxon>
        <taxon>Bulleribasidiaceae</taxon>
        <taxon>Dioszegia</taxon>
    </lineage>
</organism>
<evidence type="ECO:0008006" key="7">
    <source>
        <dbReference type="Google" id="ProtNLM"/>
    </source>
</evidence>
<dbReference type="GO" id="GO:0031145">
    <property type="term" value="P:anaphase-promoting complex-dependent catabolic process"/>
    <property type="evidence" value="ECO:0007669"/>
    <property type="project" value="TreeGrafter"/>
</dbReference>
<name>A0AA38HHS5_9TREE</name>
<feature type="repeat" description="TPR" evidence="3">
    <location>
        <begin position="728"/>
        <end position="761"/>
    </location>
</feature>
<feature type="repeat" description="TPR" evidence="3">
    <location>
        <begin position="559"/>
        <end position="592"/>
    </location>
</feature>
<dbReference type="Pfam" id="PF13181">
    <property type="entry name" value="TPR_8"/>
    <property type="match status" value="2"/>
</dbReference>
<proteinExistence type="inferred from homology"/>
<protein>
    <recommendedName>
        <fullName evidence="7">TPR-like protein</fullName>
    </recommendedName>
</protein>
<evidence type="ECO:0000256" key="4">
    <source>
        <dbReference type="SAM" id="MobiDB-lite"/>
    </source>
</evidence>
<feature type="compositionally biased region" description="Polar residues" evidence="4">
    <location>
        <begin position="434"/>
        <end position="447"/>
    </location>
</feature>